<dbReference type="EMBL" id="JAOPKA010000002">
    <property type="protein sequence ID" value="MCU4740689.1"/>
    <property type="molecule type" value="Genomic_DNA"/>
</dbReference>
<organism evidence="1 2">
    <name type="scientific">Natronoglomus mannanivorans</name>
    <dbReference type="NCBI Taxonomy" id="2979990"/>
    <lineage>
        <taxon>Archaea</taxon>
        <taxon>Methanobacteriati</taxon>
        <taxon>Methanobacteriota</taxon>
        <taxon>Stenosarchaea group</taxon>
        <taxon>Halobacteria</taxon>
        <taxon>Halobacteriales</taxon>
        <taxon>Natrialbaceae</taxon>
        <taxon>Natronoglomus</taxon>
    </lineage>
</organism>
<sequence length="228" mass="25199">MSRLALEADTGLTVCHVPSVRSTVVHRLVCSQLADGQRGYWIDARNTASTHVLYDCAASPRALEGLQIARAFTAYQHHSLVRRVARVADSETALLVAPNVVDLYRDDDLREYEREELLAATLTILGELGHALDCPVLVTAADEDARAVVSEYADHEIECLETREGIRLEGEGVQTDGYWHGTYWQTTIPYWVDVCGALERGVDPVVRAYDRGLVESTADGETETEVIV</sequence>
<dbReference type="RefSeq" id="WP_338002531.1">
    <property type="nucleotide sequence ID" value="NZ_JAOPKA010000002.1"/>
</dbReference>
<gene>
    <name evidence="1" type="ORF">OB960_04655</name>
</gene>
<evidence type="ECO:0000313" key="1">
    <source>
        <dbReference type="EMBL" id="MCU4740689.1"/>
    </source>
</evidence>
<evidence type="ECO:0000313" key="2">
    <source>
        <dbReference type="Proteomes" id="UP001321018"/>
    </source>
</evidence>
<accession>A0AAP3E136</accession>
<reference evidence="1" key="1">
    <citation type="submission" date="2022-09" db="EMBL/GenBank/DDBJ databases">
        <title>Enrichment on poylsaccharides allowed isolation of novel metabolic and taxonomic groups of Haloarchaea.</title>
        <authorList>
            <person name="Sorokin D.Y."/>
            <person name="Elcheninov A.G."/>
            <person name="Khizhniak T.V."/>
            <person name="Kolganova T.V."/>
            <person name="Kublanov I.V."/>
        </authorList>
    </citation>
    <scope>NUCLEOTIDE SEQUENCE</scope>
    <source>
        <strain evidence="1">AArc-xg1-1</strain>
    </source>
</reference>
<dbReference type="Gene3D" id="3.40.50.300">
    <property type="entry name" value="P-loop containing nucleotide triphosphate hydrolases"/>
    <property type="match status" value="1"/>
</dbReference>
<dbReference type="Proteomes" id="UP001321018">
    <property type="component" value="Unassembled WGS sequence"/>
</dbReference>
<protein>
    <submittedName>
        <fullName evidence="1">Uncharacterized protein</fullName>
    </submittedName>
</protein>
<dbReference type="AlphaFoldDB" id="A0AAP3E136"/>
<name>A0AAP3E136_9EURY</name>
<comment type="caution">
    <text evidence="1">The sequence shown here is derived from an EMBL/GenBank/DDBJ whole genome shotgun (WGS) entry which is preliminary data.</text>
</comment>
<dbReference type="InterPro" id="IPR027417">
    <property type="entry name" value="P-loop_NTPase"/>
</dbReference>
<proteinExistence type="predicted"/>